<evidence type="ECO:0000256" key="5">
    <source>
        <dbReference type="ARBA" id="ARBA00022989"/>
    </source>
</evidence>
<dbReference type="InterPro" id="IPR036259">
    <property type="entry name" value="MFS_trans_sf"/>
</dbReference>
<dbReference type="Pfam" id="PF02223">
    <property type="entry name" value="Thymidylate_kin"/>
    <property type="match status" value="1"/>
</dbReference>
<comment type="catalytic activity">
    <reaction evidence="7">
        <text>dTMP + ATP = dTDP + ADP</text>
        <dbReference type="Rhea" id="RHEA:13517"/>
        <dbReference type="ChEBI" id="CHEBI:30616"/>
        <dbReference type="ChEBI" id="CHEBI:58369"/>
        <dbReference type="ChEBI" id="CHEBI:63528"/>
        <dbReference type="ChEBI" id="CHEBI:456216"/>
        <dbReference type="EC" id="2.7.4.9"/>
    </reaction>
</comment>
<accession>A0A7W7C667</accession>
<feature type="transmembrane region" description="Helical" evidence="8">
    <location>
        <begin position="195"/>
        <end position="215"/>
    </location>
</feature>
<feature type="transmembrane region" description="Helical" evidence="8">
    <location>
        <begin position="287"/>
        <end position="307"/>
    </location>
</feature>
<comment type="subcellular location">
    <subcellularLocation>
        <location evidence="1">Cell membrane</location>
        <topology evidence="1">Multi-pass membrane protein</topology>
    </subcellularLocation>
</comment>
<feature type="transmembrane region" description="Helical" evidence="8">
    <location>
        <begin position="65"/>
        <end position="89"/>
    </location>
</feature>
<keyword evidence="7" id="KW-0545">Nucleotide biosynthesis</keyword>
<dbReference type="HAMAP" id="MF_00165">
    <property type="entry name" value="Thymidylate_kinase"/>
    <property type="match status" value="1"/>
</dbReference>
<proteinExistence type="inferred from homology"/>
<keyword evidence="7 10" id="KW-0418">Kinase</keyword>
<dbReference type="Pfam" id="PF05977">
    <property type="entry name" value="MFS_3"/>
    <property type="match status" value="1"/>
</dbReference>
<evidence type="ECO:0000256" key="7">
    <source>
        <dbReference type="HAMAP-Rule" id="MF_00165"/>
    </source>
</evidence>
<keyword evidence="2" id="KW-0813">Transport</keyword>
<evidence type="ECO:0000259" key="9">
    <source>
        <dbReference type="PROSITE" id="PS50850"/>
    </source>
</evidence>
<dbReference type="InterPro" id="IPR027417">
    <property type="entry name" value="P-loop_NTPase"/>
</dbReference>
<feature type="transmembrane region" description="Helical" evidence="8">
    <location>
        <begin position="319"/>
        <end position="337"/>
    </location>
</feature>
<dbReference type="Gene3D" id="3.40.50.300">
    <property type="entry name" value="P-loop containing nucleotide triphosphate hydrolases"/>
    <property type="match status" value="1"/>
</dbReference>
<dbReference type="SUPFAM" id="SSF52540">
    <property type="entry name" value="P-loop containing nucleoside triphosphate hydrolases"/>
    <property type="match status" value="1"/>
</dbReference>
<evidence type="ECO:0000256" key="4">
    <source>
        <dbReference type="ARBA" id="ARBA00022692"/>
    </source>
</evidence>
<feature type="transmembrane region" description="Helical" evidence="8">
    <location>
        <begin position="423"/>
        <end position="439"/>
    </location>
</feature>
<dbReference type="GO" id="GO:0004798">
    <property type="term" value="F:dTMP kinase activity"/>
    <property type="evidence" value="ECO:0007669"/>
    <property type="project" value="UniProtKB-UniRule"/>
</dbReference>
<dbReference type="GO" id="GO:0006233">
    <property type="term" value="P:dTDP biosynthetic process"/>
    <property type="evidence" value="ECO:0007669"/>
    <property type="project" value="InterPro"/>
</dbReference>
<comment type="function">
    <text evidence="7">Phosphorylation of dTMP to form dTDP in both de novo and salvage pathways of dTTP synthesis.</text>
</comment>
<protein>
    <recommendedName>
        <fullName evidence="7">Thymidylate kinase</fullName>
        <ecNumber evidence="7">2.7.4.9</ecNumber>
    </recommendedName>
    <alternativeName>
        <fullName evidence="7">dTMP kinase</fullName>
    </alternativeName>
</protein>
<comment type="caution">
    <text evidence="7">Lacks conserved residue(s) required for the propagation of feature annotation.</text>
</comment>
<dbReference type="InterPro" id="IPR018094">
    <property type="entry name" value="Thymidylate_kinase"/>
</dbReference>
<reference evidence="10 11" key="1">
    <citation type="submission" date="2020-08" db="EMBL/GenBank/DDBJ databases">
        <title>Sequencing the genomes of 1000 actinobacteria strains.</title>
        <authorList>
            <person name="Klenk H.-P."/>
        </authorList>
    </citation>
    <scope>NUCLEOTIDE SEQUENCE [LARGE SCALE GENOMIC DNA]</scope>
    <source>
        <strain evidence="10 11">DSM 44230</strain>
    </source>
</reference>
<keyword evidence="11" id="KW-1185">Reference proteome</keyword>
<feature type="transmembrane region" description="Helical" evidence="8">
    <location>
        <begin position="118"/>
        <end position="138"/>
    </location>
</feature>
<dbReference type="EC" id="2.7.4.9" evidence="7"/>
<keyword evidence="6 8" id="KW-0472">Membrane</keyword>
<feature type="domain" description="Major facilitator superfamily (MFS) profile" evidence="9">
    <location>
        <begin position="19"/>
        <end position="446"/>
    </location>
</feature>
<dbReference type="RefSeq" id="WP_312986650.1">
    <property type="nucleotide sequence ID" value="NZ_BAAAUI010000006.1"/>
</dbReference>
<keyword evidence="7" id="KW-0067">ATP-binding</keyword>
<dbReference type="PANTHER" id="PTHR23513:SF6">
    <property type="entry name" value="MAJOR FACILITATOR SUPERFAMILY ASSOCIATED DOMAIN-CONTAINING PROTEIN"/>
    <property type="match status" value="1"/>
</dbReference>
<dbReference type="InterPro" id="IPR020846">
    <property type="entry name" value="MFS_dom"/>
</dbReference>
<dbReference type="GO" id="GO:0005524">
    <property type="term" value="F:ATP binding"/>
    <property type="evidence" value="ECO:0007669"/>
    <property type="project" value="UniProtKB-UniRule"/>
</dbReference>
<organism evidence="10 11">
    <name type="scientific">Crossiella cryophila</name>
    <dbReference type="NCBI Taxonomy" id="43355"/>
    <lineage>
        <taxon>Bacteria</taxon>
        <taxon>Bacillati</taxon>
        <taxon>Actinomycetota</taxon>
        <taxon>Actinomycetes</taxon>
        <taxon>Pseudonocardiales</taxon>
        <taxon>Pseudonocardiaceae</taxon>
        <taxon>Crossiella</taxon>
    </lineage>
</organism>
<keyword evidence="3" id="KW-1003">Cell membrane</keyword>
<feature type="transmembrane region" description="Helical" evidence="8">
    <location>
        <begin position="384"/>
        <end position="403"/>
    </location>
</feature>
<evidence type="ECO:0000313" key="11">
    <source>
        <dbReference type="Proteomes" id="UP000533598"/>
    </source>
</evidence>
<keyword evidence="7" id="KW-0547">Nucleotide-binding</keyword>
<dbReference type="GO" id="GO:0006235">
    <property type="term" value="P:dTTP biosynthetic process"/>
    <property type="evidence" value="ECO:0007669"/>
    <property type="project" value="UniProtKB-UniRule"/>
</dbReference>
<dbReference type="InterPro" id="IPR010290">
    <property type="entry name" value="TM_effector"/>
</dbReference>
<dbReference type="CDD" id="cd01672">
    <property type="entry name" value="TMPK"/>
    <property type="match status" value="1"/>
</dbReference>
<dbReference type="SUPFAM" id="SSF103473">
    <property type="entry name" value="MFS general substrate transporter"/>
    <property type="match status" value="1"/>
</dbReference>
<feature type="transmembrane region" description="Helical" evidence="8">
    <location>
        <begin position="256"/>
        <end position="281"/>
    </location>
</feature>
<dbReference type="CDD" id="cd06173">
    <property type="entry name" value="MFS_MefA_like"/>
    <property type="match status" value="1"/>
</dbReference>
<evidence type="ECO:0000256" key="3">
    <source>
        <dbReference type="ARBA" id="ARBA00022475"/>
    </source>
</evidence>
<gene>
    <name evidence="7" type="primary">tmk</name>
    <name evidence="10" type="ORF">HNR67_001387</name>
</gene>
<keyword evidence="4 8" id="KW-0812">Transmembrane</keyword>
<dbReference type="Proteomes" id="UP000533598">
    <property type="component" value="Unassembled WGS sequence"/>
</dbReference>
<dbReference type="GO" id="GO:0005886">
    <property type="term" value="C:plasma membrane"/>
    <property type="evidence" value="ECO:0007669"/>
    <property type="project" value="UniProtKB-SubCell"/>
</dbReference>
<dbReference type="PROSITE" id="PS50850">
    <property type="entry name" value="MFS"/>
    <property type="match status" value="1"/>
</dbReference>
<name>A0A7W7C667_9PSEU</name>
<evidence type="ECO:0000256" key="6">
    <source>
        <dbReference type="ARBA" id="ARBA00023136"/>
    </source>
</evidence>
<evidence type="ECO:0000313" key="10">
    <source>
        <dbReference type="EMBL" id="MBB4675269.1"/>
    </source>
</evidence>
<dbReference type="InterPro" id="IPR039430">
    <property type="entry name" value="Thymidylate_kin-like_dom"/>
</dbReference>
<sequence>MSRIRQEPAESSASTVHRVRSVLAIGPFRRLWAVNSLCSVGDWLALLATTALATNLTTGYQAQSFAFGGVVAIKLLPALLLAPLAGALADKFDRRRLMVVCDVLRCLVLLSIPLAGSLWWLFVATFLLELCTLFWVPAKDASIPNLLRRPAQVETANQLSMVMTYGVSVVTASGLFTALTVLGPTLFLPLTPTQIVYFALVLNGLIYLTSSITLATRIPEISGRAGERAEQVRSASLLALIRDGLRFVGTTPLIRGLVIGIAGAFTAGGAVIACAKLYAVSLKGGDASYGLLFVSIFLGLGSGMVVAPKLSQRIPHNRLFGAAIVGAGAVLLLVAMAPHLWLALLAVIGVGASAGVAFLTGMTIIGARVEDEIRGRTVAFMQSLVRLVLMGSMALVPVLVGLLPPRTWNIFGAELTVDGTRPILFGAGIIAAVLGVIAYRQMDDRRSGPILSDLMSALRRPRRSSGLLIAVEGDTVADTSAQSQRLADWLRAEGQAVVLAADPAGEERKLLAEAGLHSPRAQVLMSAAVRADLVEQIVKPALEAGSVVVMERSVHGGLAELGAGAGMDAAELEGLAEFSTGRLAADVTVLLDKDPATPSANLAEQPWRMHRLLTEMAAAEPDRYVVVEAGGGVEEVAERVREAVRPVLAARQTSTPEQGLSAAEAG</sequence>
<dbReference type="AlphaFoldDB" id="A0A7W7C667"/>
<evidence type="ECO:0000256" key="8">
    <source>
        <dbReference type="SAM" id="Phobius"/>
    </source>
</evidence>
<evidence type="ECO:0000256" key="1">
    <source>
        <dbReference type="ARBA" id="ARBA00004651"/>
    </source>
</evidence>
<comment type="caution">
    <text evidence="10">The sequence shown here is derived from an EMBL/GenBank/DDBJ whole genome shotgun (WGS) entry which is preliminary data.</text>
</comment>
<keyword evidence="5 8" id="KW-1133">Transmembrane helix</keyword>
<feature type="transmembrane region" description="Helical" evidence="8">
    <location>
        <begin position="159"/>
        <end position="183"/>
    </location>
</feature>
<dbReference type="PANTHER" id="PTHR23513">
    <property type="entry name" value="INTEGRAL MEMBRANE EFFLUX PROTEIN-RELATED"/>
    <property type="match status" value="1"/>
</dbReference>
<dbReference type="EMBL" id="JACHMH010000001">
    <property type="protein sequence ID" value="MBB4675269.1"/>
    <property type="molecule type" value="Genomic_DNA"/>
</dbReference>
<dbReference type="GO" id="GO:0022857">
    <property type="term" value="F:transmembrane transporter activity"/>
    <property type="evidence" value="ECO:0007669"/>
    <property type="project" value="InterPro"/>
</dbReference>
<evidence type="ECO:0000256" key="2">
    <source>
        <dbReference type="ARBA" id="ARBA00022448"/>
    </source>
</evidence>
<keyword evidence="7 10" id="KW-0808">Transferase</keyword>
<comment type="similarity">
    <text evidence="7">Belongs to the thymidylate kinase family.</text>
</comment>
<dbReference type="Gene3D" id="1.20.1250.20">
    <property type="entry name" value="MFS general substrate transporter like domains"/>
    <property type="match status" value="1"/>
</dbReference>
<feature type="transmembrane region" description="Helical" evidence="8">
    <location>
        <begin position="343"/>
        <end position="364"/>
    </location>
</feature>